<dbReference type="GO" id="GO:0051287">
    <property type="term" value="F:NAD binding"/>
    <property type="evidence" value="ECO:0007669"/>
    <property type="project" value="InterPro"/>
</dbReference>
<gene>
    <name evidence="14" type="primary">serA</name>
    <name evidence="14" type="ORF">BGLFYP119_02190</name>
</gene>
<evidence type="ECO:0000256" key="10">
    <source>
        <dbReference type="ARBA" id="ARBA00048126"/>
    </source>
</evidence>
<dbReference type="RefSeq" id="WP_156354632.1">
    <property type="nucleotide sequence ID" value="NZ_CACRST010000019.1"/>
</dbReference>
<evidence type="ECO:0000256" key="8">
    <source>
        <dbReference type="ARBA" id="ARBA00023027"/>
    </source>
</evidence>
<proteinExistence type="inferred from homology"/>
<evidence type="ECO:0000256" key="1">
    <source>
        <dbReference type="ARBA" id="ARBA00003800"/>
    </source>
</evidence>
<comment type="function">
    <text evidence="1">Catalyzes the reversible oxidation of 3-phospho-D-glycerate to 3-phosphonooxypyruvate, the first step of the phosphorylated L-serine biosynthesis pathway. Also catalyzes the reversible oxidation of 2-hydroxyglutarate to 2-oxoglutarate.</text>
</comment>
<name>A0A6N2UW56_9FIRM</name>
<dbReference type="InterPro" id="IPR002912">
    <property type="entry name" value="ACT_dom"/>
</dbReference>
<dbReference type="UniPathway" id="UPA00135">
    <property type="reaction ID" value="UER00196"/>
</dbReference>
<comment type="catalytic activity">
    <reaction evidence="10">
        <text>(R)-2-hydroxyglutarate + NAD(+) = 2-oxoglutarate + NADH + H(+)</text>
        <dbReference type="Rhea" id="RHEA:49612"/>
        <dbReference type="ChEBI" id="CHEBI:15378"/>
        <dbReference type="ChEBI" id="CHEBI:15801"/>
        <dbReference type="ChEBI" id="CHEBI:16810"/>
        <dbReference type="ChEBI" id="CHEBI:57540"/>
        <dbReference type="ChEBI" id="CHEBI:57945"/>
        <dbReference type="EC" id="1.1.1.399"/>
    </reaction>
</comment>
<dbReference type="Pfam" id="PF02826">
    <property type="entry name" value="2-Hacid_dh_C"/>
    <property type="match status" value="1"/>
</dbReference>
<dbReference type="CDD" id="cd04901">
    <property type="entry name" value="ACT_3PGDH"/>
    <property type="match status" value="1"/>
</dbReference>
<evidence type="ECO:0000256" key="4">
    <source>
        <dbReference type="ARBA" id="ARBA00013001"/>
    </source>
</evidence>
<reference evidence="14" key="1">
    <citation type="submission" date="2019-11" db="EMBL/GenBank/DDBJ databases">
        <authorList>
            <person name="Feng L."/>
        </authorList>
    </citation>
    <scope>NUCLEOTIDE SEQUENCE</scope>
    <source>
        <strain evidence="14">BgluceraseaLFYP119</strain>
    </source>
</reference>
<evidence type="ECO:0000313" key="14">
    <source>
        <dbReference type="EMBL" id="VYT19146.1"/>
    </source>
</evidence>
<protein>
    <recommendedName>
        <fullName evidence="6">D-3-phosphoglycerate dehydrogenase</fullName>
        <ecNumber evidence="4">1.1.1.399</ecNumber>
        <ecNumber evidence="5">1.1.1.95</ecNumber>
    </recommendedName>
    <alternativeName>
        <fullName evidence="9">2-oxoglutarate reductase</fullName>
    </alternativeName>
</protein>
<dbReference type="Pfam" id="PF00389">
    <property type="entry name" value="2-Hacid_dh"/>
    <property type="match status" value="1"/>
</dbReference>
<dbReference type="SUPFAM" id="SSF52283">
    <property type="entry name" value="Formate/glycerate dehydrogenase catalytic domain-like"/>
    <property type="match status" value="1"/>
</dbReference>
<dbReference type="InterPro" id="IPR036291">
    <property type="entry name" value="NAD(P)-bd_dom_sf"/>
</dbReference>
<evidence type="ECO:0000256" key="5">
    <source>
        <dbReference type="ARBA" id="ARBA00013143"/>
    </source>
</evidence>
<dbReference type="Gene3D" id="3.40.50.720">
    <property type="entry name" value="NAD(P)-binding Rossmann-like Domain"/>
    <property type="match status" value="2"/>
</dbReference>
<dbReference type="SUPFAM" id="SSF51735">
    <property type="entry name" value="NAD(P)-binding Rossmann-fold domains"/>
    <property type="match status" value="1"/>
</dbReference>
<dbReference type="PROSITE" id="PS51671">
    <property type="entry name" value="ACT"/>
    <property type="match status" value="1"/>
</dbReference>
<sequence>MFQYHCLNPIAERGLGLFSEDYKKTEEIHDADAVLVRSAKMHDMDFGNTVKAIARAGAGVNNIPVSECAEKGIVVFNTPGANANGVKELVLAGMLLASRDIVGGIEWVAGQTDKNDIDKRAEKQKKQFAGCEISGKKLGIIGLGAIGALVANSATHLGMEVYGYDPYISIDAAWNLSRTIKHSKSLDEIYSQCDYITIHVPLLESTKKMINKEAFEKMKDGVVLLNFARDLLVDEEALIHAIESGKVKKYVTDFANPLVAGREGILVTPHLGASTEESEENCAEMAVKELRNFLENGNIKNSVNFPDCDMGTCVAVGRIAICHKNIPNMISQVTQILGAEGLNIADMTNKSKGEYAYTLIDLESAASKEALAALEAVDGVSKVRVVK</sequence>
<accession>A0A6N2UW56</accession>
<dbReference type="EMBL" id="CACRST010000019">
    <property type="protein sequence ID" value="VYT19146.1"/>
    <property type="molecule type" value="Genomic_DNA"/>
</dbReference>
<evidence type="ECO:0000259" key="13">
    <source>
        <dbReference type="PROSITE" id="PS51671"/>
    </source>
</evidence>
<dbReference type="SUPFAM" id="SSF55021">
    <property type="entry name" value="ACT-like"/>
    <property type="match status" value="1"/>
</dbReference>
<comment type="similarity">
    <text evidence="3 12">Belongs to the D-isomer specific 2-hydroxyacid dehydrogenase family.</text>
</comment>
<dbReference type="GO" id="GO:0004617">
    <property type="term" value="F:phosphoglycerate dehydrogenase activity"/>
    <property type="evidence" value="ECO:0007669"/>
    <property type="project" value="UniProtKB-EC"/>
</dbReference>
<dbReference type="PANTHER" id="PTHR42938:SF47">
    <property type="entry name" value="HYDROXYPYRUVATE REDUCTASE"/>
    <property type="match status" value="1"/>
</dbReference>
<evidence type="ECO:0000256" key="3">
    <source>
        <dbReference type="ARBA" id="ARBA00005854"/>
    </source>
</evidence>
<evidence type="ECO:0000256" key="11">
    <source>
        <dbReference type="ARBA" id="ARBA00048731"/>
    </source>
</evidence>
<dbReference type="EC" id="1.1.1.95" evidence="5"/>
<dbReference type="AlphaFoldDB" id="A0A6N2UW56"/>
<dbReference type="InterPro" id="IPR006139">
    <property type="entry name" value="D-isomer_2_OHA_DH_cat_dom"/>
</dbReference>
<dbReference type="InterPro" id="IPR045865">
    <property type="entry name" value="ACT-like_dom_sf"/>
</dbReference>
<evidence type="ECO:0000256" key="12">
    <source>
        <dbReference type="RuleBase" id="RU003719"/>
    </source>
</evidence>
<dbReference type="FunFam" id="3.40.50.720:FF:000584">
    <property type="entry name" value="D-3-phosphoglycerate dehydrogenase"/>
    <property type="match status" value="1"/>
</dbReference>
<comment type="pathway">
    <text evidence="2">Amino-acid biosynthesis; L-serine biosynthesis; L-serine from 3-phospho-D-glycerate: step 1/3.</text>
</comment>
<evidence type="ECO:0000256" key="6">
    <source>
        <dbReference type="ARBA" id="ARBA00021582"/>
    </source>
</evidence>
<dbReference type="Gene3D" id="3.30.70.260">
    <property type="match status" value="1"/>
</dbReference>
<dbReference type="PROSITE" id="PS00065">
    <property type="entry name" value="D_2_HYDROXYACID_DH_1"/>
    <property type="match status" value="1"/>
</dbReference>
<dbReference type="InterPro" id="IPR006140">
    <property type="entry name" value="D-isomer_DH_NAD-bd"/>
</dbReference>
<dbReference type="EC" id="1.1.1.399" evidence="4"/>
<evidence type="ECO:0000256" key="7">
    <source>
        <dbReference type="ARBA" id="ARBA00023002"/>
    </source>
</evidence>
<keyword evidence="7 12" id="KW-0560">Oxidoreductase</keyword>
<comment type="catalytic activity">
    <reaction evidence="11">
        <text>(2R)-3-phosphoglycerate + NAD(+) = 3-phosphooxypyruvate + NADH + H(+)</text>
        <dbReference type="Rhea" id="RHEA:12641"/>
        <dbReference type="ChEBI" id="CHEBI:15378"/>
        <dbReference type="ChEBI" id="CHEBI:18110"/>
        <dbReference type="ChEBI" id="CHEBI:57540"/>
        <dbReference type="ChEBI" id="CHEBI:57945"/>
        <dbReference type="ChEBI" id="CHEBI:58272"/>
        <dbReference type="EC" id="1.1.1.95"/>
    </reaction>
</comment>
<keyword evidence="8" id="KW-0520">NAD</keyword>
<dbReference type="PANTHER" id="PTHR42938">
    <property type="entry name" value="FORMATE DEHYDROGENASE 1"/>
    <property type="match status" value="1"/>
</dbReference>
<evidence type="ECO:0000256" key="9">
    <source>
        <dbReference type="ARBA" id="ARBA00030455"/>
    </source>
</evidence>
<organism evidence="14">
    <name type="scientific">Blautia glucerasea</name>
    <dbReference type="NCBI Taxonomy" id="536633"/>
    <lineage>
        <taxon>Bacteria</taxon>
        <taxon>Bacillati</taxon>
        <taxon>Bacillota</taxon>
        <taxon>Clostridia</taxon>
        <taxon>Lachnospirales</taxon>
        <taxon>Lachnospiraceae</taxon>
        <taxon>Blautia</taxon>
    </lineage>
</organism>
<dbReference type="InterPro" id="IPR029752">
    <property type="entry name" value="D-isomer_DH_CS1"/>
</dbReference>
<feature type="domain" description="ACT" evidence="13">
    <location>
        <begin position="318"/>
        <end position="387"/>
    </location>
</feature>
<dbReference type="CDD" id="cd12174">
    <property type="entry name" value="PGDH_like_3"/>
    <property type="match status" value="1"/>
</dbReference>
<evidence type="ECO:0000256" key="2">
    <source>
        <dbReference type="ARBA" id="ARBA00005216"/>
    </source>
</evidence>